<dbReference type="Proteomes" id="UP000253688">
    <property type="component" value="Unassembled WGS sequence"/>
</dbReference>
<name>A0A365PEK7_ACIJU</name>
<sequence>GVLVAWTGSAYPDLIIGILVSLFVLNGARKILALK</sequence>
<keyword evidence="1" id="KW-0812">Transmembrane</keyword>
<dbReference type="AlphaFoldDB" id="A0A365PEK7"/>
<keyword evidence="1" id="KW-1133">Transmembrane helix</keyword>
<feature type="non-terminal residue" evidence="2">
    <location>
        <position position="1"/>
    </location>
</feature>
<gene>
    <name evidence="2" type="ORF">DC346_16455</name>
</gene>
<accession>A0A365PEK7</accession>
<feature type="transmembrane region" description="Helical" evidence="1">
    <location>
        <begin position="14"/>
        <end position="32"/>
    </location>
</feature>
<dbReference type="EMBL" id="QEWH01000157">
    <property type="protein sequence ID" value="RBA41815.1"/>
    <property type="molecule type" value="Genomic_DNA"/>
</dbReference>
<evidence type="ECO:0000313" key="2">
    <source>
        <dbReference type="EMBL" id="RBA41815.1"/>
    </source>
</evidence>
<evidence type="ECO:0000313" key="3">
    <source>
        <dbReference type="Proteomes" id="UP000253688"/>
    </source>
</evidence>
<proteinExistence type="predicted"/>
<comment type="caution">
    <text evidence="2">The sequence shown here is derived from an EMBL/GenBank/DDBJ whole genome shotgun (WGS) entry which is preliminary data.</text>
</comment>
<protein>
    <submittedName>
        <fullName evidence="2">Cation transporter</fullName>
    </submittedName>
</protein>
<reference evidence="2 3" key="1">
    <citation type="submission" date="2018-04" db="EMBL/GenBank/DDBJ databases">
        <title>Acinetobacter junii Genome sequencing and assembly.</title>
        <authorList>
            <person name="Su J."/>
            <person name="Rensing C."/>
            <person name="Mazhar H.S."/>
        </authorList>
    </citation>
    <scope>NUCLEOTIDE SEQUENCE [LARGE SCALE GENOMIC DNA]</scope>
    <source>
        <strain evidence="2 3">SC22</strain>
    </source>
</reference>
<evidence type="ECO:0000256" key="1">
    <source>
        <dbReference type="SAM" id="Phobius"/>
    </source>
</evidence>
<keyword evidence="1" id="KW-0472">Membrane</keyword>
<organism evidence="2 3">
    <name type="scientific">Acinetobacter junii</name>
    <dbReference type="NCBI Taxonomy" id="40215"/>
    <lineage>
        <taxon>Bacteria</taxon>
        <taxon>Pseudomonadati</taxon>
        <taxon>Pseudomonadota</taxon>
        <taxon>Gammaproteobacteria</taxon>
        <taxon>Moraxellales</taxon>
        <taxon>Moraxellaceae</taxon>
        <taxon>Acinetobacter</taxon>
    </lineage>
</organism>